<dbReference type="Proteomes" id="UP000244855">
    <property type="component" value="Unassembled WGS sequence"/>
</dbReference>
<gene>
    <name evidence="2" type="ORF">DM02DRAFT_662529</name>
</gene>
<dbReference type="AlphaFoldDB" id="A0A2V1D5Q8"/>
<keyword evidence="3" id="KW-1185">Reference proteome</keyword>
<name>A0A2V1D5Q8_9PLEO</name>
<feature type="transmembrane region" description="Helical" evidence="1">
    <location>
        <begin position="12"/>
        <end position="34"/>
    </location>
</feature>
<evidence type="ECO:0000313" key="2">
    <source>
        <dbReference type="EMBL" id="PVH92863.1"/>
    </source>
</evidence>
<protein>
    <submittedName>
        <fullName evidence="2">Uncharacterized protein</fullName>
    </submittedName>
</protein>
<reference evidence="2 3" key="1">
    <citation type="journal article" date="2018" name="Sci. Rep.">
        <title>Comparative genomics provides insights into the lifestyle and reveals functional heterogeneity of dark septate endophytic fungi.</title>
        <authorList>
            <person name="Knapp D.G."/>
            <person name="Nemeth J.B."/>
            <person name="Barry K."/>
            <person name="Hainaut M."/>
            <person name="Henrissat B."/>
            <person name="Johnson J."/>
            <person name="Kuo A."/>
            <person name="Lim J.H.P."/>
            <person name="Lipzen A."/>
            <person name="Nolan M."/>
            <person name="Ohm R.A."/>
            <person name="Tamas L."/>
            <person name="Grigoriev I.V."/>
            <person name="Spatafora J.W."/>
            <person name="Nagy L.G."/>
            <person name="Kovacs G.M."/>
        </authorList>
    </citation>
    <scope>NUCLEOTIDE SEQUENCE [LARGE SCALE GENOMIC DNA]</scope>
    <source>
        <strain evidence="2 3">DSE2036</strain>
    </source>
</reference>
<evidence type="ECO:0000313" key="3">
    <source>
        <dbReference type="Proteomes" id="UP000244855"/>
    </source>
</evidence>
<keyword evidence="1" id="KW-0472">Membrane</keyword>
<sequence length="76" mass="8163">MASNEQTRTWLAVLRGAFVAASITLLLVCVLSGVQPGWLEDCYLVKIEAFPNAVKEAIRKASGANRLIDSAIASRS</sequence>
<keyword evidence="1" id="KW-1133">Transmembrane helix</keyword>
<accession>A0A2V1D5Q8</accession>
<dbReference type="EMBL" id="KZ805638">
    <property type="protein sequence ID" value="PVH92863.1"/>
    <property type="molecule type" value="Genomic_DNA"/>
</dbReference>
<proteinExistence type="predicted"/>
<evidence type="ECO:0000256" key="1">
    <source>
        <dbReference type="SAM" id="Phobius"/>
    </source>
</evidence>
<keyword evidence="1" id="KW-0812">Transmembrane</keyword>
<organism evidence="2 3">
    <name type="scientific">Periconia macrospinosa</name>
    <dbReference type="NCBI Taxonomy" id="97972"/>
    <lineage>
        <taxon>Eukaryota</taxon>
        <taxon>Fungi</taxon>
        <taxon>Dikarya</taxon>
        <taxon>Ascomycota</taxon>
        <taxon>Pezizomycotina</taxon>
        <taxon>Dothideomycetes</taxon>
        <taxon>Pleosporomycetidae</taxon>
        <taxon>Pleosporales</taxon>
        <taxon>Massarineae</taxon>
        <taxon>Periconiaceae</taxon>
        <taxon>Periconia</taxon>
    </lineage>
</organism>